<name>K0PRL0_9HYPH</name>
<gene>
    <name evidence="1" type="ORF">BN77_1112</name>
</gene>
<sequence>MSIDFSNIEEFRLHEIWNVQEFARRYRLTKMEESRLKMLHGPFAEIRELLGCRQNSVSLW</sequence>
<dbReference type="HOGENOM" id="CLU_208577_0_0_5"/>
<dbReference type="AlphaFoldDB" id="K0PRL0"/>
<comment type="caution">
    <text evidence="1">The sequence shown here is derived from an EMBL/GenBank/DDBJ whole genome shotgun (WGS) entry which is preliminary data.</text>
</comment>
<dbReference type="Proteomes" id="UP000009319">
    <property type="component" value="Unassembled WGS sequence"/>
</dbReference>
<keyword evidence="2" id="KW-1185">Reference proteome</keyword>
<proteinExistence type="predicted"/>
<evidence type="ECO:0000313" key="1">
    <source>
        <dbReference type="EMBL" id="CCM74005.1"/>
    </source>
</evidence>
<dbReference type="eggNOG" id="ENOG503133U">
    <property type="taxonomic scope" value="Bacteria"/>
</dbReference>
<accession>K0PRL0</accession>
<organism evidence="1 2">
    <name type="scientific">Rhizobium mesoamericanum STM3625</name>
    <dbReference type="NCBI Taxonomy" id="1211777"/>
    <lineage>
        <taxon>Bacteria</taxon>
        <taxon>Pseudomonadati</taxon>
        <taxon>Pseudomonadota</taxon>
        <taxon>Alphaproteobacteria</taxon>
        <taxon>Hyphomicrobiales</taxon>
        <taxon>Rhizobiaceae</taxon>
        <taxon>Rhizobium/Agrobacterium group</taxon>
        <taxon>Rhizobium</taxon>
    </lineage>
</organism>
<protein>
    <submittedName>
        <fullName evidence="1">Uncharacterized protein</fullName>
    </submittedName>
</protein>
<dbReference type="RefSeq" id="WP_007529243.1">
    <property type="nucleotide sequence ID" value="NZ_HF536772.1"/>
</dbReference>
<evidence type="ECO:0000313" key="2">
    <source>
        <dbReference type="Proteomes" id="UP000009319"/>
    </source>
</evidence>
<reference evidence="1 2" key="1">
    <citation type="journal article" date="2013" name="Genome Announc.">
        <title>Draft Genome Sequence of Rhizobium mesoamericanum STM3625, a Nitrogen-Fixing Symbiont of Mimosa pudica Isolated in French Guiana (South America).</title>
        <authorList>
            <person name="Moulin L."/>
            <person name="Mornico D."/>
            <person name="Melkonian R."/>
            <person name="Klonowska A."/>
        </authorList>
    </citation>
    <scope>NUCLEOTIDE SEQUENCE [LARGE SCALE GENOMIC DNA]</scope>
    <source>
        <strain evidence="1 2">STM3625</strain>
    </source>
</reference>
<dbReference type="EMBL" id="CANI01000002">
    <property type="protein sequence ID" value="CCM74005.1"/>
    <property type="molecule type" value="Genomic_DNA"/>
</dbReference>